<evidence type="ECO:0000256" key="3">
    <source>
        <dbReference type="PROSITE-ProRule" id="PRU00339"/>
    </source>
</evidence>
<comment type="caution">
    <text evidence="4">The sequence shown here is derived from an EMBL/GenBank/DDBJ whole genome shotgun (WGS) entry which is preliminary data.</text>
</comment>
<dbReference type="Pfam" id="PF13414">
    <property type="entry name" value="TPR_11"/>
    <property type="match status" value="2"/>
</dbReference>
<dbReference type="Pfam" id="PF14559">
    <property type="entry name" value="TPR_19"/>
    <property type="match status" value="1"/>
</dbReference>
<dbReference type="PROSITE" id="PS50005">
    <property type="entry name" value="TPR"/>
    <property type="match status" value="1"/>
</dbReference>
<dbReference type="AlphaFoldDB" id="A0A2T0THG1"/>
<dbReference type="OrthoDB" id="9814944at2"/>
<dbReference type="InterPro" id="IPR019734">
    <property type="entry name" value="TPR_rpt"/>
</dbReference>
<keyword evidence="5" id="KW-1185">Reference proteome</keyword>
<proteinExistence type="predicted"/>
<dbReference type="EMBL" id="PVTF01000002">
    <property type="protein sequence ID" value="PRY45146.1"/>
    <property type="molecule type" value="Genomic_DNA"/>
</dbReference>
<dbReference type="InterPro" id="IPR050498">
    <property type="entry name" value="Ycf3"/>
</dbReference>
<dbReference type="InterPro" id="IPR011990">
    <property type="entry name" value="TPR-like_helical_dom_sf"/>
</dbReference>
<dbReference type="SUPFAM" id="SSF48452">
    <property type="entry name" value="TPR-like"/>
    <property type="match status" value="1"/>
</dbReference>
<dbReference type="SMART" id="SM00028">
    <property type="entry name" value="TPR"/>
    <property type="match status" value="7"/>
</dbReference>
<keyword evidence="2 3" id="KW-0802">TPR repeat</keyword>
<organism evidence="4 5">
    <name type="scientific">Umezawaea tangerina</name>
    <dbReference type="NCBI Taxonomy" id="84725"/>
    <lineage>
        <taxon>Bacteria</taxon>
        <taxon>Bacillati</taxon>
        <taxon>Actinomycetota</taxon>
        <taxon>Actinomycetes</taxon>
        <taxon>Pseudonocardiales</taxon>
        <taxon>Pseudonocardiaceae</taxon>
        <taxon>Umezawaea</taxon>
    </lineage>
</organism>
<evidence type="ECO:0000256" key="2">
    <source>
        <dbReference type="ARBA" id="ARBA00022803"/>
    </source>
</evidence>
<evidence type="ECO:0000313" key="4">
    <source>
        <dbReference type="EMBL" id="PRY45146.1"/>
    </source>
</evidence>
<accession>A0A2T0THG1</accession>
<name>A0A2T0THG1_9PSEU</name>
<dbReference type="PANTHER" id="PTHR44858:SF1">
    <property type="entry name" value="UDP-N-ACETYLGLUCOSAMINE--PEPTIDE N-ACETYLGLUCOSAMINYLTRANSFERASE SPINDLY-RELATED"/>
    <property type="match status" value="1"/>
</dbReference>
<evidence type="ECO:0000256" key="1">
    <source>
        <dbReference type="ARBA" id="ARBA00022737"/>
    </source>
</evidence>
<dbReference type="RefSeq" id="WP_106186680.1">
    <property type="nucleotide sequence ID" value="NZ_PVTF01000002.1"/>
</dbReference>
<protein>
    <submittedName>
        <fullName evidence="4">Tetratricopeptide repeat protein</fullName>
    </submittedName>
</protein>
<keyword evidence="1" id="KW-0677">Repeat</keyword>
<sequence length="684" mass="75517">MSEHLWRVDPRSAHDDGADFRVDSHRRLRGPYTGMGTLLRELVPDVQSRWPDLVRSHSIEILSAAPELTEAIGAAPETLTSVAIPSERTRIYPANRTRRLAHGVVELLESYAALADRHLVLSFTNVDEADHTDQEFLAIAVRRARSGRVRFVVGTRTDAVVEELAEALRAHADREDVVNPPADGPVRPAEELVRAFVAGDCTSNDPHELAAYAEADPVVVAALHDARAAELADGDWSLRLGALLHHLEHGGDPTGVGGDAMLDAANHCFDMGFYHSLLEYVPRGRAITDPEEQQERYWLLTTKMTTGLASLNRSLESLPLYDELRGRYTLPMVHMFCSYAMAMLYTRHHPPEHKDHHQAKILLNNAVAIASVLPDPEQRIFQTVFQKNGLALVETHLDNLPGALKLVTDGLARLDRELDPGKHKLHRSVLVNNRSKVLGALGRYEEALADLDTVIGLDPNYPDYYFDRADVRRKLGDPEGALLDYATATTLTAPFYELHYNRADVLVEVGDLEGAIAELAYVVDLEPDQVDARLNLVSLLLDTGDLDTAAVHLAEGLRLHPADARLVHANGLLALETDDRDLARKEFDRALELDPHLVAALADRAGLAHDDGAHDAAIRDLTTAVEVDPDNPDLLYNRGFVHQAAGHLAAAVDDYTRALVLPGADRDELLRQRSLCRDELVDAR</sequence>
<reference evidence="4 5" key="1">
    <citation type="submission" date="2018-03" db="EMBL/GenBank/DDBJ databases">
        <title>Genomic Encyclopedia of Archaeal and Bacterial Type Strains, Phase II (KMG-II): from individual species to whole genera.</title>
        <authorList>
            <person name="Goeker M."/>
        </authorList>
    </citation>
    <scope>NUCLEOTIDE SEQUENCE [LARGE SCALE GENOMIC DNA]</scope>
    <source>
        <strain evidence="4 5">DSM 44720</strain>
    </source>
</reference>
<gene>
    <name evidence="4" type="ORF">CLV43_102711</name>
</gene>
<dbReference type="Gene3D" id="1.25.40.10">
    <property type="entry name" value="Tetratricopeptide repeat domain"/>
    <property type="match status" value="3"/>
</dbReference>
<dbReference type="PANTHER" id="PTHR44858">
    <property type="entry name" value="TETRATRICOPEPTIDE REPEAT PROTEIN 6"/>
    <property type="match status" value="1"/>
</dbReference>
<evidence type="ECO:0000313" key="5">
    <source>
        <dbReference type="Proteomes" id="UP000239494"/>
    </source>
</evidence>
<dbReference type="Proteomes" id="UP000239494">
    <property type="component" value="Unassembled WGS sequence"/>
</dbReference>
<feature type="repeat" description="TPR" evidence="3">
    <location>
        <begin position="564"/>
        <end position="597"/>
    </location>
</feature>